<feature type="transmembrane region" description="Helical" evidence="1">
    <location>
        <begin position="155"/>
        <end position="174"/>
    </location>
</feature>
<dbReference type="HOGENOM" id="CLU_1048955_0_0_14"/>
<feature type="transmembrane region" description="Helical" evidence="1">
    <location>
        <begin position="85"/>
        <end position="109"/>
    </location>
</feature>
<sequence length="265" mass="30715">MFKIYSKLFLSEYKNNSKDLLRTFYKSLIALILLILPTLLLAFVAKSQQYILMYYSHLAISFIVLALMTHSLFFYKKTIKISSFIINNLFIFLLNLGYLFISLLVIWASGKPSDEGININFLRLGIYAVLYVFLFTFTPFLFFRIFKIAKIGLTLIILWPIVIYVMFLLNNIFITSYDKHNLPTFYLIVSDVAIPFMKLFTFSASTISSTTLFGINTLPSSIYDAYTFFEVVSFSGTIFFLYKSITTSFYIVALQRNISLKTFTL</sequence>
<name>D5E698_MYCCM</name>
<feature type="transmembrane region" description="Helical" evidence="1">
    <location>
        <begin position="51"/>
        <end position="73"/>
    </location>
</feature>
<reference evidence="2 3" key="3">
    <citation type="journal article" date="2011" name="J. Bacteriol.">
        <title>Genome sequences of Mycoplasma alligatoris A21JP2T and Mycoplasma crocodyli MP145T.</title>
        <authorList>
            <person name="Brown D.R."/>
            <person name="Farmerie W.G."/>
            <person name="May M."/>
            <person name="Benders G.A."/>
            <person name="Durkin A.S."/>
            <person name="Hlavinka K."/>
            <person name="Hostetler J."/>
            <person name="Jackson J."/>
            <person name="Johnson J."/>
            <person name="Miller R.H."/>
            <person name="Paralanov V."/>
            <person name="Radune D."/>
            <person name="Szczypinski B."/>
            <person name="Glass J.I."/>
        </authorList>
    </citation>
    <scope>NUCLEOTIDE SEQUENCE [LARGE SCALE GENOMIC DNA]</scope>
    <source>
        <strain evidence="3">ATCC 51981 / MP145</strain>
    </source>
</reference>
<dbReference type="Proteomes" id="UP000001845">
    <property type="component" value="Chromosome"/>
</dbReference>
<keyword evidence="1" id="KW-0472">Membrane</keyword>
<dbReference type="RefSeq" id="WP_013054766.1">
    <property type="nucleotide sequence ID" value="NC_014014.1"/>
</dbReference>
<organism evidence="2 3">
    <name type="scientific">Mycoplasma crocodyli (strain ATCC 51981 / MP145)</name>
    <dbReference type="NCBI Taxonomy" id="512564"/>
    <lineage>
        <taxon>Bacteria</taxon>
        <taxon>Bacillati</taxon>
        <taxon>Mycoplasmatota</taxon>
        <taxon>Mollicutes</taxon>
        <taxon>Mycoplasmataceae</taxon>
        <taxon>Mycoplasma</taxon>
    </lineage>
</organism>
<reference evidence="3" key="1">
    <citation type="submission" date="2010-03" db="EMBL/GenBank/DDBJ databases">
        <title>The complete genome of Mycoplasma crocodyli MP145.</title>
        <authorList>
            <person name="Glass J.I."/>
            <person name="Durkin A.S."/>
            <person name="Hostetler J."/>
            <person name="Jackson J."/>
            <person name="Johnson J."/>
            <person name="May M.A."/>
            <person name="Paralanov V."/>
            <person name="Radune D."/>
            <person name="Szczypinski B."/>
            <person name="Brown D.R."/>
        </authorList>
    </citation>
    <scope>NUCLEOTIDE SEQUENCE [LARGE SCALE GENOMIC DNA]</scope>
    <source>
        <strain evidence="3">ATCC 51981 / MP145</strain>
    </source>
</reference>
<dbReference type="STRING" id="512564.MCRO_0690"/>
<evidence type="ECO:0000313" key="2">
    <source>
        <dbReference type="EMBL" id="ADE19990.1"/>
    </source>
</evidence>
<feature type="transmembrane region" description="Helical" evidence="1">
    <location>
        <begin position="121"/>
        <end position="143"/>
    </location>
</feature>
<reference key="2">
    <citation type="submission" date="2010-03" db="EMBL/GenBank/DDBJ databases">
        <authorList>
            <person name="Ma Z."/>
            <person name="Wang X."/>
            <person name="Liu H."/>
        </authorList>
    </citation>
    <scope>NUCLEOTIDE SEQUENCE</scope>
    <source>
        <strain>MP145</strain>
    </source>
</reference>
<dbReference type="EMBL" id="CP001991">
    <property type="protein sequence ID" value="ADE19990.1"/>
    <property type="molecule type" value="Genomic_DNA"/>
</dbReference>
<accession>D5E698</accession>
<proteinExistence type="predicted"/>
<dbReference type="AlphaFoldDB" id="D5E698"/>
<evidence type="ECO:0000256" key="1">
    <source>
        <dbReference type="SAM" id="Phobius"/>
    </source>
</evidence>
<keyword evidence="3" id="KW-1185">Reference proteome</keyword>
<keyword evidence="1" id="KW-0812">Transmembrane</keyword>
<protein>
    <submittedName>
        <fullName evidence="2">Putative membrane protein</fullName>
    </submittedName>
</protein>
<evidence type="ECO:0000313" key="3">
    <source>
        <dbReference type="Proteomes" id="UP000001845"/>
    </source>
</evidence>
<feature type="transmembrane region" description="Helical" evidence="1">
    <location>
        <begin position="24"/>
        <end position="45"/>
    </location>
</feature>
<dbReference type="KEGG" id="mcd:MCRO_0690"/>
<gene>
    <name evidence="2" type="ordered locus">MCRO_0690</name>
</gene>
<keyword evidence="1" id="KW-1133">Transmembrane helix</keyword>